<comment type="cofactor">
    <cofactor evidence="1">
        <name>pantetheine 4'-phosphate</name>
        <dbReference type="ChEBI" id="CHEBI:47942"/>
    </cofactor>
</comment>
<reference evidence="3 4" key="1">
    <citation type="journal article" date="2020" name="ISME J.">
        <title>Comparative genomics reveals insights into cyanobacterial evolution and habitat adaptation.</title>
        <authorList>
            <person name="Chen M.Y."/>
            <person name="Teng W.K."/>
            <person name="Zhao L."/>
            <person name="Hu C.X."/>
            <person name="Zhou Y.K."/>
            <person name="Han B.P."/>
            <person name="Song L.R."/>
            <person name="Shu W.S."/>
        </authorList>
    </citation>
    <scope>NUCLEOTIDE SEQUENCE [LARGE SCALE GENOMIC DNA]</scope>
    <source>
        <strain evidence="3 4">FACHB-159</strain>
    </source>
</reference>
<evidence type="ECO:0000256" key="1">
    <source>
        <dbReference type="ARBA" id="ARBA00001957"/>
    </source>
</evidence>
<dbReference type="Pfam" id="PF00550">
    <property type="entry name" value="PP-binding"/>
    <property type="match status" value="1"/>
</dbReference>
<dbReference type="InterPro" id="IPR001242">
    <property type="entry name" value="Condensation_dom"/>
</dbReference>
<evidence type="ECO:0000313" key="3">
    <source>
        <dbReference type="EMBL" id="MBD2734477.1"/>
    </source>
</evidence>
<dbReference type="Gene3D" id="1.10.1200.10">
    <property type="entry name" value="ACP-like"/>
    <property type="match status" value="1"/>
</dbReference>
<dbReference type="PROSITE" id="PS50075">
    <property type="entry name" value="CARRIER"/>
    <property type="match status" value="1"/>
</dbReference>
<dbReference type="SUPFAM" id="SSF52777">
    <property type="entry name" value="CoA-dependent acyltransferases"/>
    <property type="match status" value="1"/>
</dbReference>
<keyword evidence="4" id="KW-1185">Reference proteome</keyword>
<evidence type="ECO:0000259" key="2">
    <source>
        <dbReference type="PROSITE" id="PS50075"/>
    </source>
</evidence>
<dbReference type="RefSeq" id="WP_190955191.1">
    <property type="nucleotide sequence ID" value="NZ_JACJTU010000009.1"/>
</dbReference>
<dbReference type="Pfam" id="PF00668">
    <property type="entry name" value="Condensation"/>
    <property type="match status" value="1"/>
</dbReference>
<dbReference type="PANTHER" id="PTHR45527">
    <property type="entry name" value="NONRIBOSOMAL PEPTIDE SYNTHETASE"/>
    <property type="match status" value="1"/>
</dbReference>
<dbReference type="InterPro" id="IPR023213">
    <property type="entry name" value="CAT-like_dom_sf"/>
</dbReference>
<accession>A0ABR8K4T2</accession>
<comment type="caution">
    <text evidence="3">The sequence shown here is derived from an EMBL/GenBank/DDBJ whole genome shotgun (WGS) entry which is preliminary data.</text>
</comment>
<feature type="domain" description="Carrier" evidence="2">
    <location>
        <begin position="34"/>
        <end position="109"/>
    </location>
</feature>
<dbReference type="InterPro" id="IPR009081">
    <property type="entry name" value="PP-bd_ACP"/>
</dbReference>
<organism evidence="3 4">
    <name type="scientific">Nostoc paludosum FACHB-159</name>
    <dbReference type="NCBI Taxonomy" id="2692908"/>
    <lineage>
        <taxon>Bacteria</taxon>
        <taxon>Bacillati</taxon>
        <taxon>Cyanobacteriota</taxon>
        <taxon>Cyanophyceae</taxon>
        <taxon>Nostocales</taxon>
        <taxon>Nostocaceae</taxon>
        <taxon>Nostoc</taxon>
    </lineage>
</organism>
<name>A0ABR8K4T2_9NOSO</name>
<dbReference type="InterPro" id="IPR036736">
    <property type="entry name" value="ACP-like_sf"/>
</dbReference>
<sequence>MGKSRVIILANGKVDRKALPAPTQSLNANEKFIAPRTLIEERLAEIWSTVLGLKNIGVDDNFLGLGGHSLLAFQILCRIRDIFQVDLPIRHFFEAATIAEIAQSIIQAQQEDKGYSVVPIQSIERGGGGRSHQNLPLSFGQERLWFLDQLVPNHTFYNVPEAFRIRGVLNPTILEQSLNEIIKRHQVLRTTYSSLNGQPIQVIHSTFPIKLLEDV</sequence>
<gene>
    <name evidence="3" type="ORF">H6H03_11220</name>
</gene>
<dbReference type="Proteomes" id="UP000637383">
    <property type="component" value="Unassembled WGS sequence"/>
</dbReference>
<dbReference type="Gene3D" id="3.30.559.10">
    <property type="entry name" value="Chloramphenicol acetyltransferase-like domain"/>
    <property type="match status" value="1"/>
</dbReference>
<dbReference type="PANTHER" id="PTHR45527:SF1">
    <property type="entry name" value="FATTY ACID SYNTHASE"/>
    <property type="match status" value="1"/>
</dbReference>
<evidence type="ECO:0000313" key="4">
    <source>
        <dbReference type="Proteomes" id="UP000637383"/>
    </source>
</evidence>
<proteinExistence type="predicted"/>
<dbReference type="SUPFAM" id="SSF47336">
    <property type="entry name" value="ACP-like"/>
    <property type="match status" value="1"/>
</dbReference>
<protein>
    <recommendedName>
        <fullName evidence="2">Carrier domain-containing protein</fullName>
    </recommendedName>
</protein>
<dbReference type="EMBL" id="JACJTU010000009">
    <property type="protein sequence ID" value="MBD2734477.1"/>
    <property type="molecule type" value="Genomic_DNA"/>
</dbReference>